<dbReference type="Proteomes" id="UP000095287">
    <property type="component" value="Unplaced"/>
</dbReference>
<evidence type="ECO:0000313" key="3">
    <source>
        <dbReference type="Proteomes" id="UP000095287"/>
    </source>
</evidence>
<dbReference type="InterPro" id="IPR000884">
    <property type="entry name" value="TSP1_rpt"/>
</dbReference>
<keyword evidence="2" id="KW-0812">Transmembrane</keyword>
<dbReference type="AlphaFoldDB" id="A0A1I8AIM1"/>
<organism evidence="3 4">
    <name type="scientific">Steinernema glaseri</name>
    <dbReference type="NCBI Taxonomy" id="37863"/>
    <lineage>
        <taxon>Eukaryota</taxon>
        <taxon>Metazoa</taxon>
        <taxon>Ecdysozoa</taxon>
        <taxon>Nematoda</taxon>
        <taxon>Chromadorea</taxon>
        <taxon>Rhabditida</taxon>
        <taxon>Tylenchina</taxon>
        <taxon>Panagrolaimomorpha</taxon>
        <taxon>Strongyloidoidea</taxon>
        <taxon>Steinernematidae</taxon>
        <taxon>Steinernema</taxon>
    </lineage>
</organism>
<dbReference type="PROSITE" id="PS50092">
    <property type="entry name" value="TSP1"/>
    <property type="match status" value="1"/>
</dbReference>
<feature type="compositionally biased region" description="Polar residues" evidence="1">
    <location>
        <begin position="28"/>
        <end position="44"/>
    </location>
</feature>
<keyword evidence="3" id="KW-1185">Reference proteome</keyword>
<evidence type="ECO:0000256" key="2">
    <source>
        <dbReference type="SAM" id="Phobius"/>
    </source>
</evidence>
<protein>
    <submittedName>
        <fullName evidence="4">TSP1_CCN domain-containing protein</fullName>
    </submittedName>
</protein>
<name>A0A1I8AIM1_9BILA</name>
<keyword evidence="2" id="KW-0472">Membrane</keyword>
<dbReference type="WBParaSite" id="L893_g6127.t1">
    <property type="protein sequence ID" value="L893_g6127.t1"/>
    <property type="gene ID" value="L893_g6127"/>
</dbReference>
<feature type="transmembrane region" description="Helical" evidence="2">
    <location>
        <begin position="210"/>
        <end position="235"/>
    </location>
</feature>
<sequence length="389" mass="43958">MAESSETILKKSVLRAVPQSKEQRSHTAENPFSSEVRPSTTSEENPCESDAPTPTVEKTSGLTEESVPTQAKEVSHTEESLDVPDEVLQEKTISERVIDKNGEDTDQLSDLKRVIDENGEDTDQLSDLSDQGDALLQSTNRNMFTTWYKRLHPLIRNRQVRYLAVFNFVLSLANVLLFLGITGISIYAIYLKLRRLHPLIRNRQVRYLAVFNFVLSVANVLLFLGITGISIYAIYLKLRIRAIHNQDKPCVYEWGEWSACSAECWDGNGAYPNRTRKVDMDTLVQARGGNPSCPKNIATWRDSVSCNRYKCERNLSNFTFGAMCFFNDPIAGASKGCYRIREVPTEAQLIKVDAAITKPCGCQKYLRKEKNSRTLGKAMKKLQISNEIQ</sequence>
<dbReference type="Gene3D" id="2.20.100.10">
    <property type="entry name" value="Thrombospondin type-1 (TSP1) repeat"/>
    <property type="match status" value="1"/>
</dbReference>
<feature type="transmembrane region" description="Helical" evidence="2">
    <location>
        <begin position="162"/>
        <end position="190"/>
    </location>
</feature>
<keyword evidence="2" id="KW-1133">Transmembrane helix</keyword>
<accession>A0A1I8AIM1</accession>
<feature type="compositionally biased region" description="Polar residues" evidence="1">
    <location>
        <begin position="56"/>
        <end position="69"/>
    </location>
</feature>
<reference evidence="4" key="1">
    <citation type="submission" date="2016-11" db="UniProtKB">
        <authorList>
            <consortium name="WormBaseParasite"/>
        </authorList>
    </citation>
    <scope>IDENTIFICATION</scope>
</reference>
<feature type="region of interest" description="Disordered" evidence="1">
    <location>
        <begin position="1"/>
        <end position="102"/>
    </location>
</feature>
<evidence type="ECO:0000256" key="1">
    <source>
        <dbReference type="SAM" id="MobiDB-lite"/>
    </source>
</evidence>
<proteinExistence type="predicted"/>
<feature type="compositionally biased region" description="Basic and acidic residues" evidence="1">
    <location>
        <begin position="88"/>
        <end position="102"/>
    </location>
</feature>
<dbReference type="InterPro" id="IPR036383">
    <property type="entry name" value="TSP1_rpt_sf"/>
</dbReference>
<evidence type="ECO:0000313" key="4">
    <source>
        <dbReference type="WBParaSite" id="L893_g6127.t1"/>
    </source>
</evidence>